<keyword evidence="3" id="KW-1185">Reference proteome</keyword>
<gene>
    <name evidence="2" type="ORF">JOQ06_013467</name>
</gene>
<organism evidence="2 3">
    <name type="scientific">Pogonophryne albipinna</name>
    <dbReference type="NCBI Taxonomy" id="1090488"/>
    <lineage>
        <taxon>Eukaryota</taxon>
        <taxon>Metazoa</taxon>
        <taxon>Chordata</taxon>
        <taxon>Craniata</taxon>
        <taxon>Vertebrata</taxon>
        <taxon>Euteleostomi</taxon>
        <taxon>Actinopterygii</taxon>
        <taxon>Neopterygii</taxon>
        <taxon>Teleostei</taxon>
        <taxon>Neoteleostei</taxon>
        <taxon>Acanthomorphata</taxon>
        <taxon>Eupercaria</taxon>
        <taxon>Perciformes</taxon>
        <taxon>Notothenioidei</taxon>
        <taxon>Pogonophryne</taxon>
    </lineage>
</organism>
<accession>A0AAD6BMR8</accession>
<dbReference type="EMBL" id="JAPTMU010000004">
    <property type="protein sequence ID" value="KAJ4944928.1"/>
    <property type="molecule type" value="Genomic_DNA"/>
</dbReference>
<comment type="caution">
    <text evidence="2">The sequence shown here is derived from an EMBL/GenBank/DDBJ whole genome shotgun (WGS) entry which is preliminary data.</text>
</comment>
<protein>
    <submittedName>
        <fullName evidence="2">Uncharacterized protein</fullName>
    </submittedName>
</protein>
<feature type="region of interest" description="Disordered" evidence="1">
    <location>
        <begin position="1"/>
        <end position="72"/>
    </location>
</feature>
<evidence type="ECO:0000313" key="2">
    <source>
        <dbReference type="EMBL" id="KAJ4944928.1"/>
    </source>
</evidence>
<evidence type="ECO:0000313" key="3">
    <source>
        <dbReference type="Proteomes" id="UP001219934"/>
    </source>
</evidence>
<dbReference type="InterPro" id="IPR037668">
    <property type="entry name" value="SPMIP3"/>
</dbReference>
<reference evidence="2" key="1">
    <citation type="submission" date="2022-11" db="EMBL/GenBank/DDBJ databases">
        <title>Chromosome-level genome of Pogonophryne albipinna.</title>
        <authorList>
            <person name="Jo E."/>
        </authorList>
    </citation>
    <scope>NUCLEOTIDE SEQUENCE</scope>
    <source>
        <strain evidence="2">SGF0006</strain>
        <tissue evidence="2">Muscle</tissue>
    </source>
</reference>
<dbReference type="AlphaFoldDB" id="A0AAD6BMR8"/>
<sequence length="112" mass="12160">MSGSGAAVRLHEFRDDGPTITPKSSRVERDVQGLYPGQLGRVHIAPSKDSGFSPLSGASPSLHESPDTPYGNVQQSFDLRTLRALSVLRPAVRPQTSYQEHFGLLSFLSNPQ</sequence>
<evidence type="ECO:0000256" key="1">
    <source>
        <dbReference type="SAM" id="MobiDB-lite"/>
    </source>
</evidence>
<proteinExistence type="predicted"/>
<name>A0AAD6BMR8_9TELE</name>
<dbReference type="Proteomes" id="UP001219934">
    <property type="component" value="Unassembled WGS sequence"/>
</dbReference>
<dbReference type="Pfam" id="PF17670">
    <property type="entry name" value="DUF5530"/>
    <property type="match status" value="1"/>
</dbReference>